<dbReference type="EMBL" id="JAPTGG010000001">
    <property type="protein sequence ID" value="MCZ0863846.1"/>
    <property type="molecule type" value="Genomic_DNA"/>
</dbReference>
<proteinExistence type="predicted"/>
<evidence type="ECO:0000313" key="2">
    <source>
        <dbReference type="EMBL" id="MCZ0863846.1"/>
    </source>
</evidence>
<dbReference type="RefSeq" id="WP_258329994.1">
    <property type="nucleotide sequence ID" value="NZ_JAPTGG010000001.1"/>
</dbReference>
<reference evidence="2 3" key="1">
    <citation type="submission" date="2022-12" db="EMBL/GenBank/DDBJ databases">
        <title>Dasania phycosphaerae sp. nov., isolated from particulate material of the south coast of Korea.</title>
        <authorList>
            <person name="Jiang Y."/>
        </authorList>
    </citation>
    <scope>NUCLEOTIDE SEQUENCE [LARGE SCALE GENOMIC DNA]</scope>
    <source>
        <strain evidence="2 3">GY-19</strain>
    </source>
</reference>
<accession>A0A9J6RGR5</accession>
<dbReference type="Proteomes" id="UP001069090">
    <property type="component" value="Unassembled WGS sequence"/>
</dbReference>
<gene>
    <name evidence="2" type="ORF">O0V09_01460</name>
</gene>
<feature type="region of interest" description="Disordered" evidence="1">
    <location>
        <begin position="1"/>
        <end position="82"/>
    </location>
</feature>
<evidence type="ECO:0000256" key="1">
    <source>
        <dbReference type="SAM" id="MobiDB-lite"/>
    </source>
</evidence>
<evidence type="ECO:0000313" key="3">
    <source>
        <dbReference type="Proteomes" id="UP001069090"/>
    </source>
</evidence>
<comment type="caution">
    <text evidence="2">The sequence shown here is derived from an EMBL/GenBank/DDBJ whole genome shotgun (WGS) entry which is preliminary data.</text>
</comment>
<sequence>MAALTGCKTVSSQVQHHTGDEQAQREAELHAQADDAFAELEGKAKKRPLTPPQTSPALQKPSASDPMVKTHQRQPDWVMTPPSNPEYVFGVGSAGINSTSATASQIADEQAKVNLAAKLRVSVSAVNNAQERLQQGVVSQSFNSEVRNTVAPTSYSGLSIIERYIDKANATVYALAALHKASALSNLQQQIAQLDQQLLAASQASAQGSTLNRLRKALPSLKLLAQREQLNQQALDISNGQQSFALSPELIEFQNIIYALLDTLQFRIVQNGDAILRDSLIKTLTDQGMRVSQQGAADIVLSYKVNWRHIHRDSQHYQLANATVSLQDEQGKTLSTFIEKAKGISSDAGLAKDKALEKLAQQLSQSLGANLVKAID</sequence>
<dbReference type="Gene3D" id="3.10.28.20">
    <property type="entry name" value="Acetamidase/Formamidase-like domains"/>
    <property type="match status" value="1"/>
</dbReference>
<protein>
    <submittedName>
        <fullName evidence="2">LPP20 family lipoprotein</fullName>
    </submittedName>
</protein>
<feature type="compositionally biased region" description="Basic and acidic residues" evidence="1">
    <location>
        <begin position="17"/>
        <end position="33"/>
    </location>
</feature>
<organism evidence="2 3">
    <name type="scientific">Dasania phycosphaerae</name>
    <dbReference type="NCBI Taxonomy" id="2950436"/>
    <lineage>
        <taxon>Bacteria</taxon>
        <taxon>Pseudomonadati</taxon>
        <taxon>Pseudomonadota</taxon>
        <taxon>Gammaproteobacteria</taxon>
        <taxon>Cellvibrionales</taxon>
        <taxon>Spongiibacteraceae</taxon>
        <taxon>Dasania</taxon>
    </lineage>
</organism>
<keyword evidence="2" id="KW-0449">Lipoprotein</keyword>
<name>A0A9J6RGR5_9GAMM</name>
<keyword evidence="3" id="KW-1185">Reference proteome</keyword>
<dbReference type="AlphaFoldDB" id="A0A9J6RGR5"/>